<sequence>MEFNLTLPFDNEIEAKDKNIIQEFIINNINEYENNSSKLTELIIEATTSLSAGKSRADFITEQGFFKNLLYSITGQNRKIRGEIDYNYAIVKNASVRMIEYLASQNKITYEGLIYLNNKLNNIEKDLEEELIIICQNIRESFNFVLHKIDEESKRIDSIEKKVRLLEYKASCKLLEFNNVKYSDMDDIEKIICLSSDLFSEICYNDLTKENIYMIKSILLDFDIDINKNIRIIDLYQKLIEKPEFIEKLFLNLNNLNNANIPEHIIPILSGANKIKKLNNEESYILSALKNLSHNINNIKINLIIEYGKNALDFDYDSKINIYEIIIMTINELKMIANQNSIKNISLSDNIKIMNKYYSSKDYLKAITEADNILDKEKNNSKAHDIKIESVYKLLI</sequence>
<proteinExistence type="predicted"/>
<evidence type="ECO:0000313" key="1">
    <source>
        <dbReference type="EMBL" id="TKZ33140.1"/>
    </source>
</evidence>
<dbReference type="RefSeq" id="WP_137998784.1">
    <property type="nucleotide sequence ID" value="NZ_SJDU01000243.1"/>
</dbReference>
<organism evidence="1 2">
    <name type="scientific">Brachyspira catarrhinii</name>
    <dbReference type="NCBI Taxonomy" id="2528966"/>
    <lineage>
        <taxon>Bacteria</taxon>
        <taxon>Pseudomonadati</taxon>
        <taxon>Spirochaetota</taxon>
        <taxon>Spirochaetia</taxon>
        <taxon>Brachyspirales</taxon>
        <taxon>Brachyspiraceae</taxon>
        <taxon>Brachyspira</taxon>
    </lineage>
</organism>
<reference evidence="1 2" key="1">
    <citation type="journal article" date="2019" name="Anaerobe">
        <title>Brachyspira catarrhinii sp. nov., an anaerobic intestinal spirochaete isolated from vervet monkeys may have been misidentified as Brachyspira aalborgi in previous studies.</title>
        <authorList>
            <person name="Phillips N.D."/>
            <person name="La T."/>
            <person name="Hampson D.J."/>
        </authorList>
    </citation>
    <scope>NUCLEOTIDE SEQUENCE [LARGE SCALE GENOMIC DNA]</scope>
    <source>
        <strain evidence="1 2">Z12</strain>
    </source>
</reference>
<keyword evidence="2" id="KW-1185">Reference proteome</keyword>
<accession>A0ABY2TPU5</accession>
<name>A0ABY2TPU5_9SPIR</name>
<gene>
    <name evidence="1" type="ORF">EZH24_08755</name>
</gene>
<evidence type="ECO:0000313" key="2">
    <source>
        <dbReference type="Proteomes" id="UP000310168"/>
    </source>
</evidence>
<feature type="non-terminal residue" evidence="1">
    <location>
        <position position="396"/>
    </location>
</feature>
<comment type="caution">
    <text evidence="1">The sequence shown here is derived from an EMBL/GenBank/DDBJ whole genome shotgun (WGS) entry which is preliminary data.</text>
</comment>
<dbReference type="EMBL" id="SJDU01000243">
    <property type="protein sequence ID" value="TKZ33140.1"/>
    <property type="molecule type" value="Genomic_DNA"/>
</dbReference>
<dbReference type="Proteomes" id="UP000310168">
    <property type="component" value="Unassembled WGS sequence"/>
</dbReference>
<protein>
    <submittedName>
        <fullName evidence="1">Uncharacterized protein</fullName>
    </submittedName>
</protein>